<keyword evidence="4" id="KW-1185">Reference proteome</keyword>
<proteinExistence type="predicted"/>
<organism evidence="3 4">
    <name type="scientific">Cyclostephanos tholiformis</name>
    <dbReference type="NCBI Taxonomy" id="382380"/>
    <lineage>
        <taxon>Eukaryota</taxon>
        <taxon>Sar</taxon>
        <taxon>Stramenopiles</taxon>
        <taxon>Ochrophyta</taxon>
        <taxon>Bacillariophyta</taxon>
        <taxon>Coscinodiscophyceae</taxon>
        <taxon>Thalassiosirophycidae</taxon>
        <taxon>Stephanodiscales</taxon>
        <taxon>Stephanodiscaceae</taxon>
        <taxon>Cyclostephanos</taxon>
    </lineage>
</organism>
<accession>A0ABD3SG23</accession>
<dbReference type="EMBL" id="JALLPB020000036">
    <property type="protein sequence ID" value="KAL3823504.1"/>
    <property type="molecule type" value="Genomic_DNA"/>
</dbReference>
<name>A0ABD3SG23_9STRA</name>
<evidence type="ECO:0000256" key="1">
    <source>
        <dbReference type="SAM" id="Coils"/>
    </source>
</evidence>
<sequence>MTFDLDQSTYLDAVDEPLDIFGHSDVFDCVDFLPEDDGDDGDGVFADSIDYQEFDNLDNSLTTRPFDATNATTGESQRCDSPPHSNSIPSEAQLKAQYSEALQKLAESMQRTEESRRHVIMHRHMLTPEQKLALELAKQQLRQHQIQFVALQQQFRPSSEQPRQSTFSSSQVGADSSTTTRSLSPVRSSIMDAFLSGSRGNLTNGLDQSRAQLGNYMGQMNQRIFWG</sequence>
<feature type="region of interest" description="Disordered" evidence="2">
    <location>
        <begin position="154"/>
        <end position="184"/>
    </location>
</feature>
<dbReference type="AlphaFoldDB" id="A0ABD3SG23"/>
<evidence type="ECO:0000313" key="4">
    <source>
        <dbReference type="Proteomes" id="UP001530377"/>
    </source>
</evidence>
<keyword evidence="1" id="KW-0175">Coiled coil</keyword>
<evidence type="ECO:0000313" key="3">
    <source>
        <dbReference type="EMBL" id="KAL3823504.1"/>
    </source>
</evidence>
<reference evidence="3 4" key="1">
    <citation type="submission" date="2024-10" db="EMBL/GenBank/DDBJ databases">
        <title>Updated reference genomes for cyclostephanoid diatoms.</title>
        <authorList>
            <person name="Roberts W.R."/>
            <person name="Alverson A.J."/>
        </authorList>
    </citation>
    <scope>NUCLEOTIDE SEQUENCE [LARGE SCALE GENOMIC DNA]</scope>
    <source>
        <strain evidence="3 4">AJA228-03</strain>
    </source>
</reference>
<protein>
    <submittedName>
        <fullName evidence="3">Uncharacterized protein</fullName>
    </submittedName>
</protein>
<gene>
    <name evidence="3" type="ORF">ACHAXA_010826</name>
</gene>
<dbReference type="Proteomes" id="UP001530377">
    <property type="component" value="Unassembled WGS sequence"/>
</dbReference>
<comment type="caution">
    <text evidence="3">The sequence shown here is derived from an EMBL/GenBank/DDBJ whole genome shotgun (WGS) entry which is preliminary data.</text>
</comment>
<evidence type="ECO:0000256" key="2">
    <source>
        <dbReference type="SAM" id="MobiDB-lite"/>
    </source>
</evidence>
<feature type="region of interest" description="Disordered" evidence="2">
    <location>
        <begin position="68"/>
        <end position="88"/>
    </location>
</feature>
<feature type="coiled-coil region" evidence="1">
    <location>
        <begin position="91"/>
        <end position="154"/>
    </location>
</feature>